<feature type="transmembrane region" description="Helical" evidence="9">
    <location>
        <begin position="104"/>
        <end position="122"/>
    </location>
</feature>
<evidence type="ECO:0000256" key="4">
    <source>
        <dbReference type="ARBA" id="ARBA00022475"/>
    </source>
</evidence>
<feature type="transmembrane region" description="Helical" evidence="9">
    <location>
        <begin position="68"/>
        <end position="92"/>
    </location>
</feature>
<evidence type="ECO:0000256" key="2">
    <source>
        <dbReference type="ARBA" id="ARBA00006523"/>
    </source>
</evidence>
<dbReference type="PANTHER" id="PTHR23535:SF2">
    <property type="entry name" value="SUGAR EFFLUX TRANSPORTER A-RELATED"/>
    <property type="match status" value="1"/>
</dbReference>
<dbReference type="PANTHER" id="PTHR23535">
    <property type="entry name" value="SUGAR EFFLUX TRANSPORTER A-RELATED"/>
    <property type="match status" value="1"/>
</dbReference>
<feature type="transmembrane region" description="Helical" evidence="9">
    <location>
        <begin position="224"/>
        <end position="245"/>
    </location>
</feature>
<organism evidence="11 12">
    <name type="scientific">Pannonibacter phragmitetus</name>
    <dbReference type="NCBI Taxonomy" id="121719"/>
    <lineage>
        <taxon>Bacteria</taxon>
        <taxon>Pseudomonadati</taxon>
        <taxon>Pseudomonadota</taxon>
        <taxon>Alphaproteobacteria</taxon>
        <taxon>Hyphomicrobiales</taxon>
        <taxon>Stappiaceae</taxon>
        <taxon>Pannonibacter</taxon>
    </lineage>
</organism>
<evidence type="ECO:0000256" key="5">
    <source>
        <dbReference type="ARBA" id="ARBA00022597"/>
    </source>
</evidence>
<keyword evidence="7 9" id="KW-1133">Transmembrane helix</keyword>
<feature type="transmembrane region" description="Helical" evidence="9">
    <location>
        <begin position="392"/>
        <end position="413"/>
    </location>
</feature>
<dbReference type="InterPro" id="IPR011701">
    <property type="entry name" value="MFS"/>
</dbReference>
<feature type="transmembrane region" description="Helical" evidence="9">
    <location>
        <begin position="197"/>
        <end position="218"/>
    </location>
</feature>
<evidence type="ECO:0000256" key="7">
    <source>
        <dbReference type="ARBA" id="ARBA00022989"/>
    </source>
</evidence>
<feature type="transmembrane region" description="Helical" evidence="9">
    <location>
        <begin position="334"/>
        <end position="352"/>
    </location>
</feature>
<comment type="similarity">
    <text evidence="2">Belongs to the major facilitator superfamily. Set transporter family.</text>
</comment>
<evidence type="ECO:0000256" key="8">
    <source>
        <dbReference type="ARBA" id="ARBA00023136"/>
    </source>
</evidence>
<dbReference type="Pfam" id="PF07690">
    <property type="entry name" value="MFS_1"/>
    <property type="match status" value="1"/>
</dbReference>
<dbReference type="InterPro" id="IPR020846">
    <property type="entry name" value="MFS_dom"/>
</dbReference>
<dbReference type="AlphaFoldDB" id="A0A379A0X8"/>
<keyword evidence="5" id="KW-0762">Sugar transport</keyword>
<evidence type="ECO:0000259" key="10">
    <source>
        <dbReference type="PROSITE" id="PS50850"/>
    </source>
</evidence>
<dbReference type="InterPro" id="IPR036259">
    <property type="entry name" value="MFS_trans_sf"/>
</dbReference>
<keyword evidence="3" id="KW-0813">Transport</keyword>
<evidence type="ECO:0000313" key="11">
    <source>
        <dbReference type="EMBL" id="SUB03126.1"/>
    </source>
</evidence>
<reference evidence="11 12" key="1">
    <citation type="submission" date="2018-06" db="EMBL/GenBank/DDBJ databases">
        <authorList>
            <consortium name="Pathogen Informatics"/>
            <person name="Doyle S."/>
        </authorList>
    </citation>
    <scope>NUCLEOTIDE SEQUENCE [LARGE SCALE GENOMIC DNA]</scope>
    <source>
        <strain evidence="11 12">NCTC13350</strain>
    </source>
</reference>
<proteinExistence type="inferred from homology"/>
<feature type="transmembrane region" description="Helical" evidence="9">
    <location>
        <begin position="134"/>
        <end position="153"/>
    </location>
</feature>
<protein>
    <submittedName>
        <fullName evidence="11">Sugar efflux transporter A</fullName>
    </submittedName>
</protein>
<evidence type="ECO:0000256" key="1">
    <source>
        <dbReference type="ARBA" id="ARBA00004651"/>
    </source>
</evidence>
<comment type="subcellular location">
    <subcellularLocation>
        <location evidence="1">Cell membrane</location>
        <topology evidence="1">Multi-pass membrane protein</topology>
    </subcellularLocation>
</comment>
<evidence type="ECO:0000313" key="12">
    <source>
        <dbReference type="Proteomes" id="UP000255000"/>
    </source>
</evidence>
<sequence>MKKIHGTGRVLRPVPDSTCGRGWRRAVKSSYSGGPSIQGADRVLRLALAGLSGPDHLMSFVLQLPRQAVLILLLVFFGALCTSSLIPAMGYFIVEGLKQEPWQIGLYTGLVAPLTMVVNRTFGEKLDGAVAVKPLLLISILAYMAMALLLAAIPDFLVLVLAGAPIMAVANGATSTEFTYGRLYAERTGLDIAEYNAWLRMVVSLAWVIGPSMTFILFDLAGFRVAYLISAGFAVIWLVLWHLGVPGDFRAPQRQRGAAGLEGIDWPILLAAFTCTLFAVGNVLFTAAMPLYYVKEVGLPGYTPGLSLSFKCIVEVIAIFLAARIAARFGSRTVLYGASLLAVVTFLLFTQISSVLHVVILSAIEGLYYGLFAGVAISFVQSYAPDKPGRATALYMNGLFLGSFIGSVSMGLIASAFDFRTVVFVAAGSGLAVLVALSQLRPPRSAT</sequence>
<feature type="transmembrane region" description="Helical" evidence="9">
    <location>
        <begin position="308"/>
        <end position="327"/>
    </location>
</feature>
<feature type="transmembrane region" description="Helical" evidence="9">
    <location>
        <begin position="159"/>
        <end position="185"/>
    </location>
</feature>
<dbReference type="SUPFAM" id="SSF103473">
    <property type="entry name" value="MFS general substrate transporter"/>
    <property type="match status" value="1"/>
</dbReference>
<keyword evidence="4" id="KW-1003">Cell membrane</keyword>
<evidence type="ECO:0000256" key="3">
    <source>
        <dbReference type="ARBA" id="ARBA00022448"/>
    </source>
</evidence>
<keyword evidence="8 9" id="KW-0472">Membrane</keyword>
<dbReference type="EMBL" id="UGSK01000001">
    <property type="protein sequence ID" value="SUB03126.1"/>
    <property type="molecule type" value="Genomic_DNA"/>
</dbReference>
<feature type="transmembrane region" description="Helical" evidence="9">
    <location>
        <begin position="358"/>
        <end position="380"/>
    </location>
</feature>
<dbReference type="Proteomes" id="UP000255000">
    <property type="component" value="Unassembled WGS sequence"/>
</dbReference>
<evidence type="ECO:0000256" key="6">
    <source>
        <dbReference type="ARBA" id="ARBA00022692"/>
    </source>
</evidence>
<name>A0A379A0X8_9HYPH</name>
<feature type="domain" description="Major facilitator superfamily (MFS) profile" evidence="10">
    <location>
        <begin position="267"/>
        <end position="447"/>
    </location>
</feature>
<dbReference type="Gene3D" id="1.20.1250.20">
    <property type="entry name" value="MFS general substrate transporter like domains"/>
    <property type="match status" value="2"/>
</dbReference>
<evidence type="ECO:0000256" key="9">
    <source>
        <dbReference type="SAM" id="Phobius"/>
    </source>
</evidence>
<dbReference type="GO" id="GO:0005886">
    <property type="term" value="C:plasma membrane"/>
    <property type="evidence" value="ECO:0007669"/>
    <property type="project" value="UniProtKB-SubCell"/>
</dbReference>
<keyword evidence="6 9" id="KW-0812">Transmembrane</keyword>
<feature type="transmembrane region" description="Helical" evidence="9">
    <location>
        <begin position="266"/>
        <end position="288"/>
    </location>
</feature>
<gene>
    <name evidence="11" type="primary">setA</name>
    <name evidence="11" type="ORF">NCTC13350_04110</name>
</gene>
<accession>A0A379A0X8</accession>
<dbReference type="PROSITE" id="PS50850">
    <property type="entry name" value="MFS"/>
    <property type="match status" value="1"/>
</dbReference>
<feature type="transmembrane region" description="Helical" evidence="9">
    <location>
        <begin position="419"/>
        <end position="437"/>
    </location>
</feature>
<dbReference type="GO" id="GO:0022857">
    <property type="term" value="F:transmembrane transporter activity"/>
    <property type="evidence" value="ECO:0007669"/>
    <property type="project" value="InterPro"/>
</dbReference>